<sequence>MDDNVEGELSYEFGEEENSLNTTSGPYLSAPSKKIEPVVAADMSQYRNFEESIKEVLVRTPIKRSLENLTFYFEIDVLKYLRNIIITFGGRVIGAEQFNRVMGPNGRQDAIKISDKRDGYHHDLIAYLTRGGDKQNLPYFRNDRYNFSKPFSLWDVEDLKYRDIHIREVDARYFNNAYYMKGSDFVQKDRHNVEKMLDSIVLEYNRIVNKGHHHHGQQTHQETQHRRYSEVLIDVTQELFQIRYPKQKIRSYYEASVTYPEDRTFGHGYVDMVLGIQDEEESINRPNPILFVLESKSHLSKEKTKHQAQTVAEMMAASAANHKSFPNHAVPCHAMLSDGLNCRLFMMQQVTEYTIFIGMTKIINIGNFIRNNEDDLVFKPSDSLKNIVIMLKVLTDSSTFDKQPSQLYLEEQARREMEQSRREIELKAMLKEKDREIIQIKHQMAEARREMEQSRREIELEAKLKEKDREIIQIKHQTAEELRNQVAEELRNQMAEVRKQMMEEHRKQMELEAKLKEKDREMTQMRTQMAEHQQQIQVRTNGQVEVALLAFLDGFYRSSYDLLHKYLDKTRLVSINGNTFTGANIIPAVIEFRRGCNISEVPSSGLDEIDGGYKSFFRAKIGERGVLHEECYLKIDGCFPYMPYIMYYSIVTTN</sequence>
<reference evidence="3 4" key="1">
    <citation type="submission" date="2024-03" db="EMBL/GenBank/DDBJ databases">
        <title>The Acrasis kona genome and developmental transcriptomes reveal deep origins of eukaryotic multicellular pathways.</title>
        <authorList>
            <person name="Sheikh S."/>
            <person name="Fu C.-J."/>
            <person name="Brown M.W."/>
            <person name="Baldauf S.L."/>
        </authorList>
    </citation>
    <scope>NUCLEOTIDE SEQUENCE [LARGE SCALE GENOMIC DNA]</scope>
    <source>
        <strain evidence="3 4">ATCC MYA-3509</strain>
    </source>
</reference>
<evidence type="ECO:0000313" key="4">
    <source>
        <dbReference type="Proteomes" id="UP001431209"/>
    </source>
</evidence>
<feature type="region of interest" description="Disordered" evidence="2">
    <location>
        <begin position="1"/>
        <end position="28"/>
    </location>
</feature>
<accession>A0AAW2YK31</accession>
<name>A0AAW2YK31_9EUKA</name>
<dbReference type="Proteomes" id="UP001431209">
    <property type="component" value="Unassembled WGS sequence"/>
</dbReference>
<keyword evidence="4" id="KW-1185">Reference proteome</keyword>
<dbReference type="AlphaFoldDB" id="A0AAW2YK31"/>
<dbReference type="EMBL" id="JAOPGA020000150">
    <property type="protein sequence ID" value="KAL0477195.1"/>
    <property type="molecule type" value="Genomic_DNA"/>
</dbReference>
<keyword evidence="1" id="KW-0175">Coiled coil</keyword>
<protein>
    <submittedName>
        <fullName evidence="3">Uncharacterized protein</fullName>
    </submittedName>
</protein>
<organism evidence="3 4">
    <name type="scientific">Acrasis kona</name>
    <dbReference type="NCBI Taxonomy" id="1008807"/>
    <lineage>
        <taxon>Eukaryota</taxon>
        <taxon>Discoba</taxon>
        <taxon>Heterolobosea</taxon>
        <taxon>Tetramitia</taxon>
        <taxon>Eutetramitia</taxon>
        <taxon>Acrasidae</taxon>
        <taxon>Acrasis</taxon>
    </lineage>
</organism>
<feature type="coiled-coil region" evidence="1">
    <location>
        <begin position="430"/>
        <end position="535"/>
    </location>
</feature>
<evidence type="ECO:0000256" key="1">
    <source>
        <dbReference type="SAM" id="Coils"/>
    </source>
</evidence>
<evidence type="ECO:0000256" key="2">
    <source>
        <dbReference type="SAM" id="MobiDB-lite"/>
    </source>
</evidence>
<comment type="caution">
    <text evidence="3">The sequence shown here is derived from an EMBL/GenBank/DDBJ whole genome shotgun (WGS) entry which is preliminary data.</text>
</comment>
<evidence type="ECO:0000313" key="3">
    <source>
        <dbReference type="EMBL" id="KAL0477195.1"/>
    </source>
</evidence>
<proteinExistence type="predicted"/>
<gene>
    <name evidence="3" type="ORF">AKO1_005894</name>
</gene>